<dbReference type="PANTHER" id="PTHR10000:SF8">
    <property type="entry name" value="HAD SUPERFAMILY HYDROLASE-LIKE, TYPE 3"/>
    <property type="match status" value="1"/>
</dbReference>
<name>N2A8A4_9FIRM</name>
<dbReference type="GO" id="GO:0000287">
    <property type="term" value="F:magnesium ion binding"/>
    <property type="evidence" value="ECO:0007669"/>
    <property type="project" value="TreeGrafter"/>
</dbReference>
<dbReference type="Pfam" id="PF08282">
    <property type="entry name" value="Hydrolase_3"/>
    <property type="match status" value="1"/>
</dbReference>
<dbReference type="GO" id="GO:0005829">
    <property type="term" value="C:cytosol"/>
    <property type="evidence" value="ECO:0007669"/>
    <property type="project" value="TreeGrafter"/>
</dbReference>
<dbReference type="Gene3D" id="3.40.50.1000">
    <property type="entry name" value="HAD superfamily/HAD-like"/>
    <property type="match status" value="1"/>
</dbReference>
<dbReference type="InterPro" id="IPR036412">
    <property type="entry name" value="HAD-like_sf"/>
</dbReference>
<dbReference type="PANTHER" id="PTHR10000">
    <property type="entry name" value="PHOSPHOSERINE PHOSPHATASE"/>
    <property type="match status" value="1"/>
</dbReference>
<dbReference type="SFLD" id="SFLDS00003">
    <property type="entry name" value="Haloacid_Dehalogenase"/>
    <property type="match status" value="1"/>
</dbReference>
<evidence type="ECO:0000313" key="2">
    <source>
        <dbReference type="Proteomes" id="UP000012589"/>
    </source>
</evidence>
<dbReference type="EMBL" id="AQFT01000119">
    <property type="protein sequence ID" value="EMZ22678.1"/>
    <property type="molecule type" value="Genomic_DNA"/>
</dbReference>
<dbReference type="InterPro" id="IPR000150">
    <property type="entry name" value="Cof"/>
</dbReference>
<dbReference type="HOGENOM" id="CLU_044146_0_3_9"/>
<reference evidence="1 2" key="1">
    <citation type="journal article" date="2014" name="Genome Announc.">
        <title>Draft genome sequences of the altered schaedler flora, a defined bacterial community from gnotobiotic mice.</title>
        <authorList>
            <person name="Wannemuehler M.J."/>
            <person name="Overstreet A.M."/>
            <person name="Ward D.V."/>
            <person name="Phillips G.J."/>
        </authorList>
    </citation>
    <scope>NUCLEOTIDE SEQUENCE [LARGE SCALE GENOMIC DNA]</scope>
    <source>
        <strain evidence="1 2">ASF492</strain>
    </source>
</reference>
<dbReference type="CDD" id="cd07516">
    <property type="entry name" value="HAD_Pase"/>
    <property type="match status" value="1"/>
</dbReference>
<gene>
    <name evidence="1" type="ORF">C823_03919</name>
</gene>
<dbReference type="InterPro" id="IPR006379">
    <property type="entry name" value="HAD-SF_hydro_IIB"/>
</dbReference>
<accession>N2A8A4</accession>
<dbReference type="SFLD" id="SFLDG01140">
    <property type="entry name" value="C2.B:_Phosphomannomutase_and_P"/>
    <property type="match status" value="1"/>
</dbReference>
<dbReference type="STRING" id="1235802.C823_03919"/>
<dbReference type="NCBIfam" id="TIGR01484">
    <property type="entry name" value="HAD-SF-IIB"/>
    <property type="match status" value="1"/>
</dbReference>
<keyword evidence="1" id="KW-0378">Hydrolase</keyword>
<dbReference type="NCBIfam" id="TIGR00099">
    <property type="entry name" value="Cof-subfamily"/>
    <property type="match status" value="1"/>
</dbReference>
<dbReference type="PATRIC" id="fig|1235802.3.peg.4140"/>
<dbReference type="SUPFAM" id="SSF56784">
    <property type="entry name" value="HAD-like"/>
    <property type="match status" value="1"/>
</dbReference>
<dbReference type="InterPro" id="IPR023214">
    <property type="entry name" value="HAD_sf"/>
</dbReference>
<dbReference type="eggNOG" id="COG0561">
    <property type="taxonomic scope" value="Bacteria"/>
</dbReference>
<dbReference type="Gene3D" id="3.30.1240.10">
    <property type="match status" value="1"/>
</dbReference>
<evidence type="ECO:0000313" key="1">
    <source>
        <dbReference type="EMBL" id="EMZ22678.1"/>
    </source>
</evidence>
<dbReference type="OrthoDB" id="9781413at2"/>
<dbReference type="GO" id="GO:0016791">
    <property type="term" value="F:phosphatase activity"/>
    <property type="evidence" value="ECO:0007669"/>
    <property type="project" value="TreeGrafter"/>
</dbReference>
<sequence>MSVQYRILFSDLDATLLNNKKEIEPGTEKAIREMLRHGSFFVICTGRSLASARAVAARFGLDCPGCYIVAYNGGVLYDPSKDRIISYASIPIPVVKKMFEQAQRASLYIHTYDRADDSVLTLRHTPELDYYVAHTGLMPKIGSDVLERITQEPAKMIVINLDQPEKLERFQKENAAWSDDVLNSFFSCRQYLEYCPAGISKGTAVTALCRHLHISPEAAVAAGDERNDIAMLRAAGIGAAPRNAHPLAKEAADYVCEADHEQGAVGEIIRKFFCAGKHAVR</sequence>
<proteinExistence type="predicted"/>
<keyword evidence="2" id="KW-1185">Reference proteome</keyword>
<organism evidence="1 2">
    <name type="scientific">Eubacterium plexicaudatum ASF492</name>
    <dbReference type="NCBI Taxonomy" id="1235802"/>
    <lineage>
        <taxon>Bacteria</taxon>
        <taxon>Bacillati</taxon>
        <taxon>Bacillota</taxon>
        <taxon>Clostridia</taxon>
        <taxon>Eubacteriales</taxon>
        <taxon>Eubacteriaceae</taxon>
        <taxon>Eubacterium</taxon>
    </lineage>
</organism>
<dbReference type="AlphaFoldDB" id="N2A8A4"/>
<dbReference type="Proteomes" id="UP000012589">
    <property type="component" value="Unassembled WGS sequence"/>
</dbReference>
<comment type="caution">
    <text evidence="1">The sequence shown here is derived from an EMBL/GenBank/DDBJ whole genome shotgun (WGS) entry which is preliminary data.</text>
</comment>
<protein>
    <submittedName>
        <fullName evidence="1">Cof-like hydrolase</fullName>
    </submittedName>
</protein>